<accession>A0A926DUM6</accession>
<dbReference type="Proteomes" id="UP000657006">
    <property type="component" value="Unassembled WGS sequence"/>
</dbReference>
<organism evidence="5 6">
    <name type="scientific">Bianquea renquensis</name>
    <dbReference type="NCBI Taxonomy" id="2763661"/>
    <lineage>
        <taxon>Bacteria</taxon>
        <taxon>Bacillati</taxon>
        <taxon>Bacillota</taxon>
        <taxon>Clostridia</taxon>
        <taxon>Eubacteriales</taxon>
        <taxon>Bianqueaceae</taxon>
        <taxon>Bianquea</taxon>
    </lineage>
</organism>
<dbReference type="Gene3D" id="1.10.10.60">
    <property type="entry name" value="Homeodomain-like"/>
    <property type="match status" value="2"/>
</dbReference>
<protein>
    <submittedName>
        <fullName evidence="5">PocR ligand-binding domain-containing protein</fullName>
    </submittedName>
</protein>
<dbReference type="GO" id="GO:0003700">
    <property type="term" value="F:DNA-binding transcription factor activity"/>
    <property type="evidence" value="ECO:0007669"/>
    <property type="project" value="InterPro"/>
</dbReference>
<dbReference type="SMART" id="SM00342">
    <property type="entry name" value="HTH_ARAC"/>
    <property type="match status" value="1"/>
</dbReference>
<dbReference type="InterPro" id="IPR018060">
    <property type="entry name" value="HTH_AraC"/>
</dbReference>
<comment type="caution">
    <text evidence="5">The sequence shown here is derived from an EMBL/GenBank/DDBJ whole genome shotgun (WGS) entry which is preliminary data.</text>
</comment>
<dbReference type="RefSeq" id="WP_177717228.1">
    <property type="nucleotide sequence ID" value="NZ_JACRSQ010000018.1"/>
</dbReference>
<dbReference type="Pfam" id="PF12833">
    <property type="entry name" value="HTH_18"/>
    <property type="match status" value="1"/>
</dbReference>
<sequence>MEHPIELADVLKELHNISGFRISVHDTDFREIAAYPNELGPFCKLLQQNQEARKICVANDLAAFTKLQESKQVYVYHCKFGLYEAVAPLYNFGTLAGYLMMGQCLDTLSDSPRAVYESASPYVPDKQRLLDAISQVPARTKSQILSCINIMDICAEYITLSHRFVLSKTNLAHDIKIFLTTHYMEKLSIDLLCRHFFCSRGTLLGTFKKKYGVTINQYLTQIRIETATNLLRMTDKPIHEIATLCGFTDQNYFSKVFLHVMHQTPSQYRKDCEG</sequence>
<evidence type="ECO:0000259" key="4">
    <source>
        <dbReference type="PROSITE" id="PS01124"/>
    </source>
</evidence>
<dbReference type="PROSITE" id="PS01124">
    <property type="entry name" value="HTH_ARAC_FAMILY_2"/>
    <property type="match status" value="1"/>
</dbReference>
<dbReference type="Pfam" id="PF10114">
    <property type="entry name" value="PocR"/>
    <property type="match status" value="1"/>
</dbReference>
<proteinExistence type="predicted"/>
<keyword evidence="6" id="KW-1185">Reference proteome</keyword>
<reference evidence="5" key="1">
    <citation type="submission" date="2020-08" db="EMBL/GenBank/DDBJ databases">
        <title>Genome public.</title>
        <authorList>
            <person name="Liu C."/>
            <person name="Sun Q."/>
        </authorList>
    </citation>
    <scope>NUCLEOTIDE SEQUENCE</scope>
    <source>
        <strain evidence="5">NSJ-32</strain>
    </source>
</reference>
<dbReference type="InterPro" id="IPR009057">
    <property type="entry name" value="Homeodomain-like_sf"/>
</dbReference>
<dbReference type="InterPro" id="IPR020449">
    <property type="entry name" value="Tscrpt_reg_AraC-type_HTH"/>
</dbReference>
<keyword evidence="2" id="KW-0238">DNA-binding</keyword>
<dbReference type="PRINTS" id="PR00032">
    <property type="entry name" value="HTHARAC"/>
</dbReference>
<dbReference type="AlphaFoldDB" id="A0A926DUM6"/>
<evidence type="ECO:0000256" key="1">
    <source>
        <dbReference type="ARBA" id="ARBA00023015"/>
    </source>
</evidence>
<feature type="domain" description="HTH araC/xylS-type" evidence="4">
    <location>
        <begin position="173"/>
        <end position="271"/>
    </location>
</feature>
<dbReference type="PANTHER" id="PTHR43280:SF2">
    <property type="entry name" value="HTH-TYPE TRANSCRIPTIONAL REGULATOR EXSA"/>
    <property type="match status" value="1"/>
</dbReference>
<evidence type="ECO:0000313" key="5">
    <source>
        <dbReference type="EMBL" id="MBC8544243.1"/>
    </source>
</evidence>
<keyword evidence="3" id="KW-0804">Transcription</keyword>
<evidence type="ECO:0000256" key="3">
    <source>
        <dbReference type="ARBA" id="ARBA00023163"/>
    </source>
</evidence>
<dbReference type="GO" id="GO:0043565">
    <property type="term" value="F:sequence-specific DNA binding"/>
    <property type="evidence" value="ECO:0007669"/>
    <property type="project" value="InterPro"/>
</dbReference>
<name>A0A926DUM6_9FIRM</name>
<keyword evidence="1" id="KW-0805">Transcription regulation</keyword>
<evidence type="ECO:0000313" key="6">
    <source>
        <dbReference type="Proteomes" id="UP000657006"/>
    </source>
</evidence>
<dbReference type="EMBL" id="JACRSQ010000018">
    <property type="protein sequence ID" value="MBC8544243.1"/>
    <property type="molecule type" value="Genomic_DNA"/>
</dbReference>
<gene>
    <name evidence="5" type="ORF">H8730_11910</name>
</gene>
<dbReference type="SUPFAM" id="SSF46689">
    <property type="entry name" value="Homeodomain-like"/>
    <property type="match status" value="2"/>
</dbReference>
<dbReference type="PANTHER" id="PTHR43280">
    <property type="entry name" value="ARAC-FAMILY TRANSCRIPTIONAL REGULATOR"/>
    <property type="match status" value="1"/>
</dbReference>
<evidence type="ECO:0000256" key="2">
    <source>
        <dbReference type="ARBA" id="ARBA00023125"/>
    </source>
</evidence>
<dbReference type="InterPro" id="IPR018771">
    <property type="entry name" value="PocR_dom"/>
</dbReference>